<name>A0A816CB71_9BILA</name>
<feature type="compositionally biased region" description="Polar residues" evidence="1">
    <location>
        <begin position="48"/>
        <end position="59"/>
    </location>
</feature>
<feature type="compositionally biased region" description="Basic and acidic residues" evidence="1">
    <location>
        <begin position="1"/>
        <end position="23"/>
    </location>
</feature>
<evidence type="ECO:0000313" key="2">
    <source>
        <dbReference type="EMBL" id="CAF1619139.1"/>
    </source>
</evidence>
<feature type="non-terminal residue" evidence="2">
    <location>
        <position position="1"/>
    </location>
</feature>
<dbReference type="EMBL" id="CAJNOQ010040171">
    <property type="protein sequence ID" value="CAF1619139.1"/>
    <property type="molecule type" value="Genomic_DNA"/>
</dbReference>
<reference evidence="2" key="1">
    <citation type="submission" date="2021-02" db="EMBL/GenBank/DDBJ databases">
        <authorList>
            <person name="Nowell W R."/>
        </authorList>
    </citation>
    <scope>NUCLEOTIDE SEQUENCE</scope>
</reference>
<feature type="region of interest" description="Disordered" evidence="1">
    <location>
        <begin position="1"/>
        <end position="107"/>
    </location>
</feature>
<dbReference type="AlphaFoldDB" id="A0A816CB71"/>
<evidence type="ECO:0000313" key="4">
    <source>
        <dbReference type="Proteomes" id="UP000663829"/>
    </source>
</evidence>
<gene>
    <name evidence="2" type="ORF">GPM918_LOCUS43616</name>
    <name evidence="3" type="ORF">SRO942_LOCUS45155</name>
</gene>
<proteinExistence type="predicted"/>
<comment type="caution">
    <text evidence="2">The sequence shown here is derived from an EMBL/GenBank/DDBJ whole genome shotgun (WGS) entry which is preliminary data.</text>
</comment>
<sequence>RLETFALEERTAKHEQPPTKAHQEQPLLSRRMDRAKQSSVNYKRKASRSNQWNPAQNPEFQLDESKGESTESWNPTESHGIQWNPTESHRISQNPMESWNPKESKGI</sequence>
<dbReference type="Proteomes" id="UP000663829">
    <property type="component" value="Unassembled WGS sequence"/>
</dbReference>
<dbReference type="EMBL" id="CAJOBC010107250">
    <property type="protein sequence ID" value="CAF4507804.1"/>
    <property type="molecule type" value="Genomic_DNA"/>
</dbReference>
<protein>
    <submittedName>
        <fullName evidence="2">Uncharacterized protein</fullName>
    </submittedName>
</protein>
<dbReference type="Proteomes" id="UP000681722">
    <property type="component" value="Unassembled WGS sequence"/>
</dbReference>
<feature type="non-terminal residue" evidence="2">
    <location>
        <position position="107"/>
    </location>
</feature>
<organism evidence="2 4">
    <name type="scientific">Didymodactylos carnosus</name>
    <dbReference type="NCBI Taxonomy" id="1234261"/>
    <lineage>
        <taxon>Eukaryota</taxon>
        <taxon>Metazoa</taxon>
        <taxon>Spiralia</taxon>
        <taxon>Gnathifera</taxon>
        <taxon>Rotifera</taxon>
        <taxon>Eurotatoria</taxon>
        <taxon>Bdelloidea</taxon>
        <taxon>Philodinida</taxon>
        <taxon>Philodinidae</taxon>
        <taxon>Didymodactylos</taxon>
    </lineage>
</organism>
<keyword evidence="4" id="KW-1185">Reference proteome</keyword>
<accession>A0A816CB71</accession>
<evidence type="ECO:0000313" key="3">
    <source>
        <dbReference type="EMBL" id="CAF4507804.1"/>
    </source>
</evidence>
<feature type="compositionally biased region" description="Polar residues" evidence="1">
    <location>
        <begin position="70"/>
        <end position="97"/>
    </location>
</feature>
<evidence type="ECO:0000256" key="1">
    <source>
        <dbReference type="SAM" id="MobiDB-lite"/>
    </source>
</evidence>